<evidence type="ECO:0000313" key="1">
    <source>
        <dbReference type="EMBL" id="GAA5144202.1"/>
    </source>
</evidence>
<accession>A0ABP9PC09</accession>
<name>A0ABP9PC09_9BACT</name>
<proteinExistence type="predicted"/>
<dbReference type="Proteomes" id="UP001499852">
    <property type="component" value="Unassembled WGS sequence"/>
</dbReference>
<comment type="caution">
    <text evidence="1">The sequence shown here is derived from an EMBL/GenBank/DDBJ whole genome shotgun (WGS) entry which is preliminary data.</text>
</comment>
<organism evidence="1 2">
    <name type="scientific">Prosthecobacter algae</name>
    <dbReference type="NCBI Taxonomy" id="1144682"/>
    <lineage>
        <taxon>Bacteria</taxon>
        <taxon>Pseudomonadati</taxon>
        <taxon>Verrucomicrobiota</taxon>
        <taxon>Verrucomicrobiia</taxon>
        <taxon>Verrucomicrobiales</taxon>
        <taxon>Verrucomicrobiaceae</taxon>
        <taxon>Prosthecobacter</taxon>
    </lineage>
</organism>
<evidence type="ECO:0000313" key="2">
    <source>
        <dbReference type="Proteomes" id="UP001499852"/>
    </source>
</evidence>
<keyword evidence="2" id="KW-1185">Reference proteome</keyword>
<dbReference type="EMBL" id="BAABIA010000007">
    <property type="protein sequence ID" value="GAA5144202.1"/>
    <property type="molecule type" value="Genomic_DNA"/>
</dbReference>
<protein>
    <submittedName>
        <fullName evidence="1">Uncharacterized protein</fullName>
    </submittedName>
</protein>
<gene>
    <name evidence="1" type="ORF">GCM10023213_33880</name>
</gene>
<sequence>MLFAGKGGGFVLEVVGVDEGSSGDGLGGAAHDDAVHGGEISRGKVAGGELVLGMDRLAQDPLLAVQGEGLPGRKILEGNDEIISGMDAEQHVR</sequence>
<reference evidence="2" key="1">
    <citation type="journal article" date="2019" name="Int. J. Syst. Evol. Microbiol.">
        <title>The Global Catalogue of Microorganisms (GCM) 10K type strain sequencing project: providing services to taxonomists for standard genome sequencing and annotation.</title>
        <authorList>
            <consortium name="The Broad Institute Genomics Platform"/>
            <consortium name="The Broad Institute Genome Sequencing Center for Infectious Disease"/>
            <person name="Wu L."/>
            <person name="Ma J."/>
        </authorList>
    </citation>
    <scope>NUCLEOTIDE SEQUENCE [LARGE SCALE GENOMIC DNA]</scope>
    <source>
        <strain evidence="2">JCM 18053</strain>
    </source>
</reference>